<feature type="region of interest" description="Disordered" evidence="1">
    <location>
        <begin position="31"/>
        <end position="50"/>
    </location>
</feature>
<feature type="chain" id="PRO_5045358220" description="Secreted protein" evidence="2">
    <location>
        <begin position="28"/>
        <end position="70"/>
    </location>
</feature>
<dbReference type="Proteomes" id="UP001365128">
    <property type="component" value="Unassembled WGS sequence"/>
</dbReference>
<gene>
    <name evidence="3" type="ORF">IWX46DRAFT_590899</name>
</gene>
<evidence type="ECO:0000256" key="2">
    <source>
        <dbReference type="SAM" id="SignalP"/>
    </source>
</evidence>
<protein>
    <recommendedName>
        <fullName evidence="5">Secreted protein</fullName>
    </recommendedName>
</protein>
<organism evidence="3 4">
    <name type="scientific">Phyllosticta citricarpa</name>
    <dbReference type="NCBI Taxonomy" id="55181"/>
    <lineage>
        <taxon>Eukaryota</taxon>
        <taxon>Fungi</taxon>
        <taxon>Dikarya</taxon>
        <taxon>Ascomycota</taxon>
        <taxon>Pezizomycotina</taxon>
        <taxon>Dothideomycetes</taxon>
        <taxon>Dothideomycetes incertae sedis</taxon>
        <taxon>Botryosphaeriales</taxon>
        <taxon>Phyllostictaceae</taxon>
        <taxon>Phyllosticta</taxon>
    </lineage>
</organism>
<evidence type="ECO:0000256" key="1">
    <source>
        <dbReference type="SAM" id="MobiDB-lite"/>
    </source>
</evidence>
<evidence type="ECO:0000313" key="4">
    <source>
        <dbReference type="Proteomes" id="UP001365128"/>
    </source>
</evidence>
<comment type="caution">
    <text evidence="3">The sequence shown here is derived from an EMBL/GenBank/DDBJ whole genome shotgun (WGS) entry which is preliminary data.</text>
</comment>
<reference evidence="3 4" key="1">
    <citation type="submission" date="2024-04" db="EMBL/GenBank/DDBJ databases">
        <title>Phyllosticta paracitricarpa is synonymous to the EU quarantine fungus P. citricarpa based on phylogenomic analyses.</title>
        <authorList>
            <consortium name="Lawrence Berkeley National Laboratory"/>
            <person name="Van Ingen-Buijs V.A."/>
            <person name="Van Westerhoven A.C."/>
            <person name="Haridas S."/>
            <person name="Skiadas P."/>
            <person name="Martin F."/>
            <person name="Groenewald J.Z."/>
            <person name="Crous P.W."/>
            <person name="Seidl M.F."/>
        </authorList>
    </citation>
    <scope>NUCLEOTIDE SEQUENCE [LARGE SCALE GENOMIC DNA]</scope>
    <source>
        <strain evidence="3 4">CBS 122670</strain>
    </source>
</reference>
<accession>A0ABR1MMU9</accession>
<name>A0ABR1MMU9_9PEZI</name>
<evidence type="ECO:0008006" key="5">
    <source>
        <dbReference type="Google" id="ProtNLM"/>
    </source>
</evidence>
<feature type="signal peptide" evidence="2">
    <location>
        <begin position="1"/>
        <end position="27"/>
    </location>
</feature>
<proteinExistence type="predicted"/>
<sequence>MAVQKIRRRSSWVDLAGACLLFCGLRARCLPNSESERDDDGDGDGRDGRMDGWMEMDSYVVSVWICRGTQ</sequence>
<evidence type="ECO:0000313" key="3">
    <source>
        <dbReference type="EMBL" id="KAK7553694.1"/>
    </source>
</evidence>
<dbReference type="EMBL" id="JBBPDW010000004">
    <property type="protein sequence ID" value="KAK7553694.1"/>
    <property type="molecule type" value="Genomic_DNA"/>
</dbReference>
<keyword evidence="2" id="KW-0732">Signal</keyword>
<keyword evidence="4" id="KW-1185">Reference proteome</keyword>